<proteinExistence type="inferred from homology"/>
<dbReference type="Pfam" id="PF08441">
    <property type="entry name" value="Integrin_A_Ig_1"/>
    <property type="match status" value="1"/>
</dbReference>
<feature type="domain" description="Integrin alpha first immunoglubulin-like" evidence="12">
    <location>
        <begin position="160"/>
        <end position="239"/>
    </location>
</feature>
<evidence type="ECO:0000256" key="11">
    <source>
        <dbReference type="RuleBase" id="RU003762"/>
    </source>
</evidence>
<dbReference type="InterPro" id="IPR013517">
    <property type="entry name" value="FG-GAP"/>
</dbReference>
<dbReference type="GO" id="GO:0007229">
    <property type="term" value="P:integrin-mediated signaling pathway"/>
    <property type="evidence" value="ECO:0007669"/>
    <property type="project" value="UniProtKB-KW"/>
</dbReference>
<dbReference type="Proteomes" id="UP000887116">
    <property type="component" value="Unassembled WGS sequence"/>
</dbReference>
<gene>
    <name evidence="13" type="primary">if</name>
    <name evidence="13" type="ORF">TNCT_210841</name>
</gene>
<dbReference type="Gene3D" id="2.60.40.1460">
    <property type="entry name" value="Integrin domains. Chain A, domain 2"/>
    <property type="match status" value="1"/>
</dbReference>
<dbReference type="InterPro" id="IPR013519">
    <property type="entry name" value="Int_alpha_beta-p"/>
</dbReference>
<dbReference type="SUPFAM" id="SSF69179">
    <property type="entry name" value="Integrin domains"/>
    <property type="match status" value="1"/>
</dbReference>
<dbReference type="GO" id="GO:0007157">
    <property type="term" value="P:heterophilic cell-cell adhesion via plasma membrane cell adhesion molecules"/>
    <property type="evidence" value="ECO:0007669"/>
    <property type="project" value="UniProtKB-ARBA"/>
</dbReference>
<evidence type="ECO:0000256" key="3">
    <source>
        <dbReference type="ARBA" id="ARBA00022729"/>
    </source>
</evidence>
<keyword evidence="4" id="KW-0677">Repeat</keyword>
<comment type="subcellular location">
    <subcellularLocation>
        <location evidence="1 11">Membrane</location>
        <topology evidence="1 11">Single-pass type I membrane protein</topology>
    </subcellularLocation>
</comment>
<evidence type="ECO:0000256" key="6">
    <source>
        <dbReference type="ARBA" id="ARBA00023037"/>
    </source>
</evidence>
<organism evidence="13 14">
    <name type="scientific">Trichonephila clavata</name>
    <name type="common">Joro spider</name>
    <name type="synonym">Nephila clavata</name>
    <dbReference type="NCBI Taxonomy" id="2740835"/>
    <lineage>
        <taxon>Eukaryota</taxon>
        <taxon>Metazoa</taxon>
        <taxon>Ecdysozoa</taxon>
        <taxon>Arthropoda</taxon>
        <taxon>Chelicerata</taxon>
        <taxon>Arachnida</taxon>
        <taxon>Araneae</taxon>
        <taxon>Araneomorphae</taxon>
        <taxon>Entelegynae</taxon>
        <taxon>Araneoidea</taxon>
        <taxon>Nephilidae</taxon>
        <taxon>Trichonephila</taxon>
    </lineage>
</organism>
<evidence type="ECO:0000256" key="10">
    <source>
        <dbReference type="PROSITE-ProRule" id="PRU00803"/>
    </source>
</evidence>
<comment type="caution">
    <text evidence="13">The sequence shown here is derived from an EMBL/GenBank/DDBJ whole genome shotgun (WGS) entry which is preliminary data.</text>
</comment>
<dbReference type="GO" id="GO:0008305">
    <property type="term" value="C:integrin complex"/>
    <property type="evidence" value="ECO:0007669"/>
    <property type="project" value="InterPro"/>
</dbReference>
<keyword evidence="8 11" id="KW-0675">Receptor</keyword>
<dbReference type="PRINTS" id="PR01185">
    <property type="entry name" value="INTEGRINA"/>
</dbReference>
<dbReference type="GO" id="GO:0009897">
    <property type="term" value="C:external side of plasma membrane"/>
    <property type="evidence" value="ECO:0007669"/>
    <property type="project" value="TreeGrafter"/>
</dbReference>
<accession>A0A8X6KNU0</accession>
<dbReference type="InterPro" id="IPR028994">
    <property type="entry name" value="Integrin_alpha_N"/>
</dbReference>
<dbReference type="GO" id="GO:0007160">
    <property type="term" value="P:cell-matrix adhesion"/>
    <property type="evidence" value="ECO:0007669"/>
    <property type="project" value="TreeGrafter"/>
</dbReference>
<dbReference type="InterPro" id="IPR000413">
    <property type="entry name" value="Integrin_alpha"/>
</dbReference>
<keyword evidence="9" id="KW-0325">Glycoprotein</keyword>
<dbReference type="SMART" id="SM00191">
    <property type="entry name" value="Int_alpha"/>
    <property type="match status" value="2"/>
</dbReference>
<dbReference type="AlphaFoldDB" id="A0A8X6KNU0"/>
<evidence type="ECO:0000256" key="2">
    <source>
        <dbReference type="ARBA" id="ARBA00008054"/>
    </source>
</evidence>
<dbReference type="Gene3D" id="2.130.10.130">
    <property type="entry name" value="Integrin alpha, N-terminal"/>
    <property type="match status" value="2"/>
</dbReference>
<keyword evidence="5 11" id="KW-0130">Cell adhesion</keyword>
<evidence type="ECO:0000313" key="13">
    <source>
        <dbReference type="EMBL" id="GFQ79834.1"/>
    </source>
</evidence>
<dbReference type="SUPFAM" id="SSF69318">
    <property type="entry name" value="Integrin alpha N-terminal domain"/>
    <property type="match status" value="1"/>
</dbReference>
<dbReference type="PANTHER" id="PTHR23220:SF133">
    <property type="entry name" value="INTEGRIN ALPHA-PS2"/>
    <property type="match status" value="1"/>
</dbReference>
<keyword evidence="14" id="KW-1185">Reference proteome</keyword>
<dbReference type="GO" id="GO:0048513">
    <property type="term" value="P:animal organ development"/>
    <property type="evidence" value="ECO:0007669"/>
    <property type="project" value="UniProtKB-ARBA"/>
</dbReference>
<evidence type="ECO:0000256" key="4">
    <source>
        <dbReference type="ARBA" id="ARBA00022737"/>
    </source>
</evidence>
<evidence type="ECO:0000256" key="1">
    <source>
        <dbReference type="ARBA" id="ARBA00004479"/>
    </source>
</evidence>
<reference evidence="13" key="1">
    <citation type="submission" date="2020-07" db="EMBL/GenBank/DDBJ databases">
        <title>Multicomponent nature underlies the extraordinary mechanical properties of spider dragline silk.</title>
        <authorList>
            <person name="Kono N."/>
            <person name="Nakamura H."/>
            <person name="Mori M."/>
            <person name="Yoshida Y."/>
            <person name="Ohtoshi R."/>
            <person name="Malay A.D."/>
            <person name="Moran D.A.P."/>
            <person name="Tomita M."/>
            <person name="Numata K."/>
            <person name="Arakawa K."/>
        </authorList>
    </citation>
    <scope>NUCLEOTIDE SEQUENCE</scope>
</reference>
<keyword evidence="3" id="KW-0732">Signal</keyword>
<evidence type="ECO:0000259" key="12">
    <source>
        <dbReference type="Pfam" id="PF08441"/>
    </source>
</evidence>
<dbReference type="GO" id="GO:0005178">
    <property type="term" value="F:integrin binding"/>
    <property type="evidence" value="ECO:0007669"/>
    <property type="project" value="TreeGrafter"/>
</dbReference>
<dbReference type="InterPro" id="IPR013649">
    <property type="entry name" value="Integrin_alpha_Ig-like_1"/>
</dbReference>
<evidence type="ECO:0000256" key="9">
    <source>
        <dbReference type="ARBA" id="ARBA00023180"/>
    </source>
</evidence>
<name>A0A8X6KNU0_TRICU</name>
<feature type="non-terminal residue" evidence="13">
    <location>
        <position position="1"/>
    </location>
</feature>
<feature type="repeat" description="FG-GAP" evidence="10">
    <location>
        <begin position="9"/>
        <end position="74"/>
    </location>
</feature>
<keyword evidence="6 11" id="KW-0401">Integrin</keyword>
<dbReference type="GO" id="GO:0033627">
    <property type="term" value="P:cell adhesion mediated by integrin"/>
    <property type="evidence" value="ECO:0007669"/>
    <property type="project" value="TreeGrafter"/>
</dbReference>
<sequence>AVLYSSLLRNLQNISGEQMGSYFGYSVCVSDVNGDGLDDIVVGAPFFTNLNSKESKYEEGRVYVHYQDKKHFFDVDSRTISLSELPYAGKDGKGVIYIYHGSASGIREKPSQVITPEEFPNVDLNTLGFAVSGSMDMDSNEYPDIVIGAYDSERAIFMRSRPVVNITSSMKLSKDVLSLEDKTCTLKDKTKVACVDATLCLKYNGIGVAPEIDLALTHTIDASQKSPRALFLDAQPYQVSIDPVISD</sequence>
<dbReference type="InterPro" id="IPR032695">
    <property type="entry name" value="Integrin_dom_sf"/>
</dbReference>
<dbReference type="OrthoDB" id="5317514at2759"/>
<comment type="similarity">
    <text evidence="2 11">Belongs to the integrin alpha chain family.</text>
</comment>
<dbReference type="EMBL" id="BMAO01032123">
    <property type="protein sequence ID" value="GFQ79834.1"/>
    <property type="molecule type" value="Genomic_DNA"/>
</dbReference>
<protein>
    <submittedName>
        <fullName evidence="13">Integrin alpha-PS2</fullName>
    </submittedName>
</protein>
<dbReference type="PROSITE" id="PS51470">
    <property type="entry name" value="FG_GAP"/>
    <property type="match status" value="1"/>
</dbReference>
<evidence type="ECO:0000313" key="14">
    <source>
        <dbReference type="Proteomes" id="UP000887116"/>
    </source>
</evidence>
<dbReference type="PANTHER" id="PTHR23220">
    <property type="entry name" value="INTEGRIN ALPHA"/>
    <property type="match status" value="1"/>
</dbReference>
<evidence type="ECO:0000256" key="8">
    <source>
        <dbReference type="ARBA" id="ARBA00023170"/>
    </source>
</evidence>
<dbReference type="Pfam" id="PF01839">
    <property type="entry name" value="FG-GAP"/>
    <property type="match status" value="1"/>
</dbReference>
<evidence type="ECO:0000256" key="7">
    <source>
        <dbReference type="ARBA" id="ARBA00023136"/>
    </source>
</evidence>
<evidence type="ECO:0000256" key="5">
    <source>
        <dbReference type="ARBA" id="ARBA00022889"/>
    </source>
</evidence>
<keyword evidence="7" id="KW-0472">Membrane</keyword>